<comment type="caution">
    <text evidence="1">The sequence shown here is derived from an EMBL/GenBank/DDBJ whole genome shotgun (WGS) entry which is preliminary data.</text>
</comment>
<protein>
    <submittedName>
        <fullName evidence="1">Uncharacterized protein</fullName>
    </submittedName>
</protein>
<dbReference type="EMBL" id="AZAC01000003">
    <property type="protein sequence ID" value="KIX15389.1"/>
    <property type="molecule type" value="Genomic_DNA"/>
</dbReference>
<keyword evidence="2" id="KW-1185">Reference proteome</keyword>
<reference evidence="1 2" key="1">
    <citation type="submission" date="2013-11" db="EMBL/GenBank/DDBJ databases">
        <title>Metagenomic analysis of a methanogenic consortium involved in long chain n-alkane degradation.</title>
        <authorList>
            <person name="Davidova I.A."/>
            <person name="Callaghan A.V."/>
            <person name="Wawrik B."/>
            <person name="Pruitt S."/>
            <person name="Marks C."/>
            <person name="Duncan K.E."/>
            <person name="Suflita J.M."/>
        </authorList>
    </citation>
    <scope>NUCLEOTIDE SEQUENCE [LARGE SCALE GENOMIC DNA]</scope>
    <source>
        <strain evidence="1 2">SPR</strain>
    </source>
</reference>
<evidence type="ECO:0000313" key="2">
    <source>
        <dbReference type="Proteomes" id="UP000032233"/>
    </source>
</evidence>
<name>A0A0D2JB81_9BACT</name>
<proteinExistence type="predicted"/>
<dbReference type="InParanoid" id="A0A0D2JB81"/>
<sequence length="42" mass="5044">MYHLNINCFFEWFGFGRDRDKQNLIRKSALKFFGAGLGVWLF</sequence>
<evidence type="ECO:0000313" key="1">
    <source>
        <dbReference type="EMBL" id="KIX15389.1"/>
    </source>
</evidence>
<gene>
    <name evidence="1" type="ORF">X474_03440</name>
</gene>
<accession>A0A0D2JB81</accession>
<organism evidence="1 2">
    <name type="scientific">Dethiosulfatarculus sandiegensis</name>
    <dbReference type="NCBI Taxonomy" id="1429043"/>
    <lineage>
        <taxon>Bacteria</taxon>
        <taxon>Pseudomonadati</taxon>
        <taxon>Thermodesulfobacteriota</taxon>
        <taxon>Desulfarculia</taxon>
        <taxon>Desulfarculales</taxon>
        <taxon>Desulfarculaceae</taxon>
        <taxon>Dethiosulfatarculus</taxon>
    </lineage>
</organism>
<dbReference type="AlphaFoldDB" id="A0A0D2JB81"/>
<dbReference type="Proteomes" id="UP000032233">
    <property type="component" value="Unassembled WGS sequence"/>
</dbReference>